<evidence type="ECO:0000259" key="6">
    <source>
        <dbReference type="PROSITE" id="PS51186"/>
    </source>
</evidence>
<dbReference type="AlphaFoldDB" id="A0A086Z0B2"/>
<dbReference type="PROSITE" id="PS51186">
    <property type="entry name" value="GNAT"/>
    <property type="match status" value="1"/>
</dbReference>
<dbReference type="InterPro" id="IPR050680">
    <property type="entry name" value="YpeA/RimI_acetyltransf"/>
</dbReference>
<keyword evidence="2" id="KW-0963">Cytoplasm</keyword>
<comment type="caution">
    <text evidence="7">The sequence shown here is derived from an EMBL/GenBank/DDBJ whole genome shotgun (WGS) entry which is preliminary data.</text>
</comment>
<name>A0A086Z0B2_9BIFI</name>
<dbReference type="InterPro" id="IPR000182">
    <property type="entry name" value="GNAT_dom"/>
</dbReference>
<evidence type="ECO:0000256" key="4">
    <source>
        <dbReference type="ARBA" id="ARBA00023315"/>
    </source>
</evidence>
<sequence length="176" mass="19651">MYRQVEAPDLDALVTLEKTVFGPGAWTRGMLEQELNAPARTYLLYEQDGEIQAYGGFWHDGADAELMTIGVRPDCRGAGLGSGLLSRLIDQARHQSAARMLLEVRVDNEPALALYRRFGFRRLRLRKRYYQPEGIDAYAMSVDLRSPAVSGLPVGHEGAQARMGQTDKTGMGRDYE</sequence>
<dbReference type="Gene3D" id="3.40.630.30">
    <property type="match status" value="1"/>
</dbReference>
<dbReference type="InterPro" id="IPR006464">
    <property type="entry name" value="AcTrfase_RimI/Ard1"/>
</dbReference>
<dbReference type="GO" id="GO:0008080">
    <property type="term" value="F:N-acetyltransferase activity"/>
    <property type="evidence" value="ECO:0007669"/>
    <property type="project" value="InterPro"/>
</dbReference>
<evidence type="ECO:0000313" key="7">
    <source>
        <dbReference type="EMBL" id="KFI39962.1"/>
    </source>
</evidence>
<comment type="similarity">
    <text evidence="1">Belongs to the acetyltransferase family. RimI subfamily.</text>
</comment>
<reference evidence="7 8" key="1">
    <citation type="submission" date="2014-03" db="EMBL/GenBank/DDBJ databases">
        <title>Genomics of Bifidobacteria.</title>
        <authorList>
            <person name="Ventura M."/>
            <person name="Milani C."/>
            <person name="Lugli G.A."/>
        </authorList>
    </citation>
    <scope>NUCLEOTIDE SEQUENCE [LARGE SCALE GENOMIC DNA]</scope>
    <source>
        <strain evidence="7 8">DSM 22766</strain>
    </source>
</reference>
<dbReference type="RefSeq" id="WP_081924834.1">
    <property type="nucleotide sequence ID" value="NZ_CP011786.1"/>
</dbReference>
<keyword evidence="8" id="KW-1185">Reference proteome</keyword>
<protein>
    <submittedName>
        <fullName evidence="7">Ribosomal-protein-S18-alanine acetyltransferase</fullName>
    </submittedName>
</protein>
<organism evidence="7 8">
    <name type="scientific">Bifidobacterium actinocoloniiforme DSM 22766</name>
    <dbReference type="NCBI Taxonomy" id="1437605"/>
    <lineage>
        <taxon>Bacteria</taxon>
        <taxon>Bacillati</taxon>
        <taxon>Actinomycetota</taxon>
        <taxon>Actinomycetes</taxon>
        <taxon>Bifidobacteriales</taxon>
        <taxon>Bifidobacteriaceae</taxon>
        <taxon>Bifidobacterium</taxon>
    </lineage>
</organism>
<dbReference type="OrthoDB" id="529907at2"/>
<keyword evidence="4" id="KW-0012">Acyltransferase</keyword>
<evidence type="ECO:0000313" key="8">
    <source>
        <dbReference type="Proteomes" id="UP000029015"/>
    </source>
</evidence>
<dbReference type="PANTHER" id="PTHR43420:SF12">
    <property type="entry name" value="N-ACETYLTRANSFERASE DOMAIN-CONTAINING PROTEIN"/>
    <property type="match status" value="1"/>
</dbReference>
<evidence type="ECO:0000256" key="1">
    <source>
        <dbReference type="ARBA" id="ARBA00005395"/>
    </source>
</evidence>
<dbReference type="EMBL" id="JGYK01000001">
    <property type="protein sequence ID" value="KFI39962.1"/>
    <property type="molecule type" value="Genomic_DNA"/>
</dbReference>
<dbReference type="CDD" id="cd04301">
    <property type="entry name" value="NAT_SF"/>
    <property type="match status" value="1"/>
</dbReference>
<dbReference type="InterPro" id="IPR016181">
    <property type="entry name" value="Acyl_CoA_acyltransferase"/>
</dbReference>
<dbReference type="eggNOG" id="COG0456">
    <property type="taxonomic scope" value="Bacteria"/>
</dbReference>
<dbReference type="Pfam" id="PF00583">
    <property type="entry name" value="Acetyltransf_1"/>
    <property type="match status" value="1"/>
</dbReference>
<accession>A0A086Z0B2</accession>
<evidence type="ECO:0000256" key="2">
    <source>
        <dbReference type="ARBA" id="ARBA00022490"/>
    </source>
</evidence>
<feature type="region of interest" description="Disordered" evidence="5">
    <location>
        <begin position="153"/>
        <end position="176"/>
    </location>
</feature>
<evidence type="ECO:0000256" key="5">
    <source>
        <dbReference type="SAM" id="MobiDB-lite"/>
    </source>
</evidence>
<keyword evidence="3 7" id="KW-0808">Transferase</keyword>
<dbReference type="SUPFAM" id="SSF55729">
    <property type="entry name" value="Acyl-CoA N-acyltransferases (Nat)"/>
    <property type="match status" value="1"/>
</dbReference>
<proteinExistence type="inferred from homology"/>
<dbReference type="Proteomes" id="UP000029015">
    <property type="component" value="Unassembled WGS sequence"/>
</dbReference>
<dbReference type="NCBIfam" id="TIGR01575">
    <property type="entry name" value="rimI"/>
    <property type="match status" value="1"/>
</dbReference>
<gene>
    <name evidence="7" type="ORF">BACT_0663</name>
</gene>
<feature type="domain" description="N-acetyltransferase" evidence="6">
    <location>
        <begin position="1"/>
        <end position="145"/>
    </location>
</feature>
<dbReference type="PANTHER" id="PTHR43420">
    <property type="entry name" value="ACETYLTRANSFERASE"/>
    <property type="match status" value="1"/>
</dbReference>
<evidence type="ECO:0000256" key="3">
    <source>
        <dbReference type="ARBA" id="ARBA00022679"/>
    </source>
</evidence>